<dbReference type="STRING" id="1384049.CD29_01765"/>
<comment type="caution">
    <text evidence="1">The sequence shown here is derived from an EMBL/GenBank/DDBJ whole genome shotgun (WGS) entry which is preliminary data.</text>
</comment>
<dbReference type="OrthoDB" id="2609247at2"/>
<dbReference type="eggNOG" id="COG0456">
    <property type="taxonomic scope" value="Bacteria"/>
</dbReference>
<organism evidence="1 2">
    <name type="scientific">Ureibacillus manganicus DSM 26584</name>
    <dbReference type="NCBI Taxonomy" id="1384049"/>
    <lineage>
        <taxon>Bacteria</taxon>
        <taxon>Bacillati</taxon>
        <taxon>Bacillota</taxon>
        <taxon>Bacilli</taxon>
        <taxon>Bacillales</taxon>
        <taxon>Caryophanaceae</taxon>
        <taxon>Ureibacillus</taxon>
    </lineage>
</organism>
<keyword evidence="2" id="KW-1185">Reference proteome</keyword>
<sequence length="291" mass="34807">MKITIENAMSNHTFYRNFIPFHLLKMIEESKEEFTILGARCKDDYAGIVVAKKYKEASVMKIIYLSVSEWNRNTGLEEMFFYLLEDIASSEKIHQIHFEYSGDRNEYFYYIDGLLRKNNWSSLKPKSFNYLLFRNAISRDLKYNRHFNSNQELIFFEWGLFPSDQRFEIIQGYEKWYPKTHDSFLDTEMIEKSSLGVKFNGEVIGWFLIERFDSQTLLVKSISIKEEYRSAQNSRQLLIIGLMQCLKLPGWQNLILNMDDENKQLQLFLERVLRRSIQNKTIMYISMKKVL</sequence>
<dbReference type="AlphaFoldDB" id="A0A0A3IBC0"/>
<dbReference type="EMBL" id="JPVN01000002">
    <property type="protein sequence ID" value="KGR80113.1"/>
    <property type="molecule type" value="Genomic_DNA"/>
</dbReference>
<gene>
    <name evidence="1" type="ORF">CD29_01765</name>
</gene>
<evidence type="ECO:0000313" key="1">
    <source>
        <dbReference type="EMBL" id="KGR80113.1"/>
    </source>
</evidence>
<dbReference type="SUPFAM" id="SSF55729">
    <property type="entry name" value="Acyl-CoA N-acyltransferases (Nat)"/>
    <property type="match status" value="1"/>
</dbReference>
<dbReference type="RefSeq" id="WP_036182200.1">
    <property type="nucleotide sequence ID" value="NZ_AVDA01000002.1"/>
</dbReference>
<reference evidence="1 2" key="1">
    <citation type="submission" date="2014-02" db="EMBL/GenBank/DDBJ databases">
        <title>Draft genome sequence of Lysinibacillus manganicus DSM 26584T.</title>
        <authorList>
            <person name="Zhang F."/>
            <person name="Wang G."/>
            <person name="Zhang L."/>
        </authorList>
    </citation>
    <scope>NUCLEOTIDE SEQUENCE [LARGE SCALE GENOMIC DNA]</scope>
    <source>
        <strain evidence="1 2">DSM 26584</strain>
    </source>
</reference>
<evidence type="ECO:0000313" key="2">
    <source>
        <dbReference type="Proteomes" id="UP000030416"/>
    </source>
</evidence>
<name>A0A0A3IBC0_9BACL</name>
<proteinExistence type="predicted"/>
<accession>A0A0A3IBC0</accession>
<protein>
    <submittedName>
        <fullName evidence="1">Uncharacterized protein</fullName>
    </submittedName>
</protein>
<dbReference type="Proteomes" id="UP000030416">
    <property type="component" value="Unassembled WGS sequence"/>
</dbReference>
<dbReference type="InterPro" id="IPR016181">
    <property type="entry name" value="Acyl_CoA_acyltransferase"/>
</dbReference>